<keyword evidence="1" id="KW-0812">Transmembrane</keyword>
<dbReference type="RefSeq" id="WP_231998682.1">
    <property type="nucleotide sequence ID" value="NZ_AP019307.1"/>
</dbReference>
<dbReference type="PROSITE" id="PS51257">
    <property type="entry name" value="PROKAR_LIPOPROTEIN"/>
    <property type="match status" value="1"/>
</dbReference>
<dbReference type="EMBL" id="AP019307">
    <property type="protein sequence ID" value="BBH17788.1"/>
    <property type="molecule type" value="Genomic_DNA"/>
</dbReference>
<dbReference type="Proteomes" id="UP000271573">
    <property type="component" value="Chromosome"/>
</dbReference>
<dbReference type="InterPro" id="IPR021517">
    <property type="entry name" value="DUF3180"/>
</dbReference>
<evidence type="ECO:0000313" key="3">
    <source>
        <dbReference type="Proteomes" id="UP000271573"/>
    </source>
</evidence>
<keyword evidence="1" id="KW-1133">Transmembrane helix</keyword>
<evidence type="ECO:0000256" key="1">
    <source>
        <dbReference type="SAM" id="Phobius"/>
    </source>
</evidence>
<evidence type="ECO:0000313" key="2">
    <source>
        <dbReference type="EMBL" id="BBH17788.1"/>
    </source>
</evidence>
<sequence length="155" mass="16402">MKRQPLAPLSQRAITLAGVVGVACGWLAHRVWDGTNSTSAPLVSWLQPVSLAVIAAILLLLAVITRKQVRERHLLEPQKAVNRLVLGRAGALVGSLVTGGYLGYAISWLGYSGDPLASRRIWLSLAAAAAGLLIVVGGLLLERACRIDPPEADRA</sequence>
<keyword evidence="3" id="KW-1185">Reference proteome</keyword>
<proteinExistence type="predicted"/>
<dbReference type="AlphaFoldDB" id="A0A3G9J2H7"/>
<dbReference type="Pfam" id="PF11377">
    <property type="entry name" value="DUF3180"/>
    <property type="match status" value="1"/>
</dbReference>
<keyword evidence="1" id="KW-0472">Membrane</keyword>
<feature type="transmembrane region" description="Helical" evidence="1">
    <location>
        <begin position="85"/>
        <end position="109"/>
    </location>
</feature>
<evidence type="ECO:0008006" key="4">
    <source>
        <dbReference type="Google" id="ProtNLM"/>
    </source>
</evidence>
<feature type="transmembrane region" description="Helical" evidence="1">
    <location>
        <begin position="121"/>
        <end position="141"/>
    </location>
</feature>
<organism evidence="2 3">
    <name type="scientific">Nocardioides baekrokdamisoli</name>
    <dbReference type="NCBI Taxonomy" id="1804624"/>
    <lineage>
        <taxon>Bacteria</taxon>
        <taxon>Bacillati</taxon>
        <taxon>Actinomycetota</taxon>
        <taxon>Actinomycetes</taxon>
        <taxon>Propionibacteriales</taxon>
        <taxon>Nocardioidaceae</taxon>
        <taxon>Nocardioides</taxon>
    </lineage>
</organism>
<dbReference type="KEGG" id="nbe:Back2_20750"/>
<feature type="transmembrane region" description="Helical" evidence="1">
    <location>
        <begin position="44"/>
        <end position="64"/>
    </location>
</feature>
<reference evidence="2 3" key="1">
    <citation type="submission" date="2018-11" db="EMBL/GenBank/DDBJ databases">
        <title>Complete genome sequence of Nocardioides baekrokdamisoli strain KCTC 39748.</title>
        <authorList>
            <person name="Kang S.W."/>
            <person name="Lee K.C."/>
            <person name="Kim K.K."/>
            <person name="Kim J.S."/>
            <person name="Kim D.S."/>
            <person name="Ko S.H."/>
            <person name="Yang S.H."/>
            <person name="Shin Y.K."/>
            <person name="Lee J.S."/>
        </authorList>
    </citation>
    <scope>NUCLEOTIDE SEQUENCE [LARGE SCALE GENOMIC DNA]</scope>
    <source>
        <strain evidence="2 3">KCTC 39748</strain>
    </source>
</reference>
<feature type="transmembrane region" description="Helical" evidence="1">
    <location>
        <begin position="12"/>
        <end position="32"/>
    </location>
</feature>
<accession>A0A3G9J2H7</accession>
<gene>
    <name evidence="2" type="ORF">Back2_20750</name>
</gene>
<protein>
    <recommendedName>
        <fullName evidence="4">DUF3180 domain-containing protein</fullName>
    </recommendedName>
</protein>
<name>A0A3G9J2H7_9ACTN</name>